<dbReference type="Pfam" id="PF00083">
    <property type="entry name" value="Sugar_tr"/>
    <property type="match status" value="2"/>
</dbReference>
<keyword evidence="4 5" id="KW-0472">Membrane</keyword>
<dbReference type="EMBL" id="CABFNQ020000676">
    <property type="protein sequence ID" value="CAH0022259.1"/>
    <property type="molecule type" value="Genomic_DNA"/>
</dbReference>
<feature type="transmembrane region" description="Helical" evidence="5">
    <location>
        <begin position="478"/>
        <end position="500"/>
    </location>
</feature>
<comment type="subcellular location">
    <subcellularLocation>
        <location evidence="1">Membrane</location>
        <topology evidence="1">Multi-pass membrane protein</topology>
    </subcellularLocation>
</comment>
<keyword evidence="2 5" id="KW-0812">Transmembrane</keyword>
<gene>
    <name evidence="7" type="ORF">CRHIZ90672A_00004066</name>
</gene>
<feature type="transmembrane region" description="Helical" evidence="5">
    <location>
        <begin position="441"/>
        <end position="466"/>
    </location>
</feature>
<keyword evidence="8" id="KW-1185">Reference proteome</keyword>
<evidence type="ECO:0000313" key="7">
    <source>
        <dbReference type="EMBL" id="CAH0022259.1"/>
    </source>
</evidence>
<dbReference type="PANTHER" id="PTHR24064">
    <property type="entry name" value="SOLUTE CARRIER FAMILY 22 MEMBER"/>
    <property type="match status" value="1"/>
</dbReference>
<organism evidence="7 8">
    <name type="scientific">Clonostachys rhizophaga</name>
    <dbReference type="NCBI Taxonomy" id="160324"/>
    <lineage>
        <taxon>Eukaryota</taxon>
        <taxon>Fungi</taxon>
        <taxon>Dikarya</taxon>
        <taxon>Ascomycota</taxon>
        <taxon>Pezizomycotina</taxon>
        <taxon>Sordariomycetes</taxon>
        <taxon>Hypocreomycetidae</taxon>
        <taxon>Hypocreales</taxon>
        <taxon>Bionectriaceae</taxon>
        <taxon>Clonostachys</taxon>
    </lineage>
</organism>
<protein>
    <recommendedName>
        <fullName evidence="6">Major facilitator superfamily (MFS) profile domain-containing protein</fullName>
    </recommendedName>
</protein>
<evidence type="ECO:0000256" key="3">
    <source>
        <dbReference type="ARBA" id="ARBA00022989"/>
    </source>
</evidence>
<dbReference type="InterPro" id="IPR020846">
    <property type="entry name" value="MFS_dom"/>
</dbReference>
<reference evidence="7" key="1">
    <citation type="submission" date="2021-10" db="EMBL/GenBank/DDBJ databases">
        <authorList>
            <person name="Piombo E."/>
        </authorList>
    </citation>
    <scope>NUCLEOTIDE SEQUENCE</scope>
</reference>
<evidence type="ECO:0000256" key="4">
    <source>
        <dbReference type="ARBA" id="ARBA00023136"/>
    </source>
</evidence>
<evidence type="ECO:0000313" key="8">
    <source>
        <dbReference type="Proteomes" id="UP000696573"/>
    </source>
</evidence>
<proteinExistence type="predicted"/>
<dbReference type="GO" id="GO:0016020">
    <property type="term" value="C:membrane"/>
    <property type="evidence" value="ECO:0007669"/>
    <property type="project" value="UniProtKB-SubCell"/>
</dbReference>
<dbReference type="OrthoDB" id="433512at2759"/>
<dbReference type="AlphaFoldDB" id="A0A9N9VFW4"/>
<accession>A0A9N9VFW4</accession>
<feature type="transmembrane region" description="Helical" evidence="5">
    <location>
        <begin position="132"/>
        <end position="153"/>
    </location>
</feature>
<dbReference type="SUPFAM" id="SSF103473">
    <property type="entry name" value="MFS general substrate transporter"/>
    <property type="match status" value="1"/>
</dbReference>
<dbReference type="Gene3D" id="1.20.1250.20">
    <property type="entry name" value="MFS general substrate transporter like domains"/>
    <property type="match status" value="2"/>
</dbReference>
<dbReference type="InterPro" id="IPR036259">
    <property type="entry name" value="MFS_trans_sf"/>
</dbReference>
<feature type="transmembrane region" description="Helical" evidence="5">
    <location>
        <begin position="108"/>
        <end position="126"/>
    </location>
</feature>
<sequence>MTSQLELPPDLETRSEKRTYIRQIIDLEPNAFNWLVWEVSASGFFTDSYNLFATNVILPSLAFVYWPNNNDHENESLINIMSLVGALVGQLLFGYLADRLGRTRLYGIELLIVIVTTITVCAASQGVNSISIVAWIVAMRFAMGIGIGGEYPLSASICTEWAPTQARPRMMSAVFLMQPLGQLVAQLVGLAVLAGYNRTNPLTKCMGTPMGTQGEDPPWCRSQVDSIWRWIIGVGAIPAVVAIYFRFQIKDPGLYDLDVRDRGQIAVENTQNLYRENLRVLQSNATASETRLHRVDSLPVQLTLPDMRDYFWNQGNWRLLAGTSACWFLLDVAFYGLGIGSPQILANVWASSRPTDGIVVDDHRSWNPGLSNPSIYEALLENAKRNILTVCLPSLLGSLLVIWLIDYIPRKQFLIYSFLALAMLMFITGGTFRAVAYTENFPATIVLVALCNFLFNFGANTLTFIIPAELFPTSYRATCHGIAAASGKLGSVLVQVILPFMKFDGNPRNEKVSKPGSTSLGYVFLVFGGVMALGALFAWVWIPSMQNPRAEGESLVLQNKTLEELAEGVERYRCDGQVIGMRDNFKAVYKGLHQRLPHRQREPLGEEDVERK</sequence>
<feature type="domain" description="Major facilitator superfamily (MFS) profile" evidence="6">
    <location>
        <begin position="36"/>
        <end position="546"/>
    </location>
</feature>
<dbReference type="InterPro" id="IPR005828">
    <property type="entry name" value="MFS_sugar_transport-like"/>
</dbReference>
<dbReference type="Proteomes" id="UP000696573">
    <property type="component" value="Unassembled WGS sequence"/>
</dbReference>
<feature type="transmembrane region" description="Helical" evidence="5">
    <location>
        <begin position="413"/>
        <end position="435"/>
    </location>
</feature>
<keyword evidence="3 5" id="KW-1133">Transmembrane helix</keyword>
<dbReference type="PROSITE" id="PS50850">
    <property type="entry name" value="MFS"/>
    <property type="match status" value="1"/>
</dbReference>
<comment type="caution">
    <text evidence="7">The sequence shown here is derived from an EMBL/GenBank/DDBJ whole genome shotgun (WGS) entry which is preliminary data.</text>
</comment>
<feature type="transmembrane region" description="Helical" evidence="5">
    <location>
        <begin position="227"/>
        <end position="245"/>
    </location>
</feature>
<name>A0A9N9VFW4_9HYPO</name>
<evidence type="ECO:0000256" key="2">
    <source>
        <dbReference type="ARBA" id="ARBA00022692"/>
    </source>
</evidence>
<evidence type="ECO:0000256" key="5">
    <source>
        <dbReference type="SAM" id="Phobius"/>
    </source>
</evidence>
<feature type="transmembrane region" description="Helical" evidence="5">
    <location>
        <begin position="387"/>
        <end position="406"/>
    </location>
</feature>
<feature type="transmembrane region" description="Helical" evidence="5">
    <location>
        <begin position="174"/>
        <end position="196"/>
    </location>
</feature>
<evidence type="ECO:0000259" key="6">
    <source>
        <dbReference type="PROSITE" id="PS50850"/>
    </source>
</evidence>
<feature type="transmembrane region" description="Helical" evidence="5">
    <location>
        <begin position="520"/>
        <end position="542"/>
    </location>
</feature>
<evidence type="ECO:0000256" key="1">
    <source>
        <dbReference type="ARBA" id="ARBA00004141"/>
    </source>
</evidence>
<dbReference type="GO" id="GO:0022857">
    <property type="term" value="F:transmembrane transporter activity"/>
    <property type="evidence" value="ECO:0007669"/>
    <property type="project" value="InterPro"/>
</dbReference>
<feature type="transmembrane region" description="Helical" evidence="5">
    <location>
        <begin position="78"/>
        <end position="96"/>
    </location>
</feature>